<evidence type="ECO:0000313" key="3">
    <source>
        <dbReference type="Proteomes" id="UP000655443"/>
    </source>
</evidence>
<dbReference type="AlphaFoldDB" id="A0A918YMI9"/>
<dbReference type="Proteomes" id="UP000655443">
    <property type="component" value="Unassembled WGS sequence"/>
</dbReference>
<accession>A0A918YMI9</accession>
<proteinExistence type="predicted"/>
<dbReference type="EMBL" id="BMVG01000019">
    <property type="protein sequence ID" value="GHE09382.1"/>
    <property type="molecule type" value="Genomic_DNA"/>
</dbReference>
<protein>
    <submittedName>
        <fullName evidence="2">Uncharacterized protein</fullName>
    </submittedName>
</protein>
<feature type="compositionally biased region" description="Basic and acidic residues" evidence="1">
    <location>
        <begin position="75"/>
        <end position="85"/>
    </location>
</feature>
<evidence type="ECO:0000256" key="1">
    <source>
        <dbReference type="SAM" id="MobiDB-lite"/>
    </source>
</evidence>
<sequence length="334" mass="36953">MSEPYGEPEGLESVRKAVTHSQSPAPEAAPRKRAQGLAPELAAGPAPRPAELAALQRTMGNAAVTRRLQRQPDPGVRDEARRHAAEPTVHGEWGTFRDMMTRAGFPDDVTDVAWQLVLGGIAEQGQLNDEAMAKFTERQEQRDHRASNSWYQELVKVVGDYLEIDTPTLALWSGGREVSDYSRTKGHTPLEATPFGGVVDKLTLTSDWLLKTPMWNVLSKAFVSRARGPVHIFLRAYNPDSVLIAQEVPQLRVVMALNPAVKLVWHPVYAADDGKLMEVTKSLELASDASYPTRDECVQVLYDYLRLLHDPANAHSRRAYADMSSRLAANGNPQ</sequence>
<evidence type="ECO:0000313" key="2">
    <source>
        <dbReference type="EMBL" id="GHE09382.1"/>
    </source>
</evidence>
<reference evidence="2" key="2">
    <citation type="submission" date="2020-09" db="EMBL/GenBank/DDBJ databases">
        <authorList>
            <person name="Sun Q."/>
            <person name="Ohkuma M."/>
        </authorList>
    </citation>
    <scope>NUCLEOTIDE SEQUENCE</scope>
    <source>
        <strain evidence="2">JCM 4714</strain>
    </source>
</reference>
<comment type="caution">
    <text evidence="2">The sequence shown here is derived from an EMBL/GenBank/DDBJ whole genome shotgun (WGS) entry which is preliminary data.</text>
</comment>
<dbReference type="SUPFAM" id="SSF52309">
    <property type="entry name" value="N-(deoxy)ribosyltransferase-like"/>
    <property type="match status" value="1"/>
</dbReference>
<feature type="region of interest" description="Disordered" evidence="1">
    <location>
        <begin position="65"/>
        <end position="87"/>
    </location>
</feature>
<keyword evidence="3" id="KW-1185">Reference proteome</keyword>
<feature type="region of interest" description="Disordered" evidence="1">
    <location>
        <begin position="1"/>
        <end position="46"/>
    </location>
</feature>
<name>A0A918YMI9_9ACTN</name>
<organism evidence="2 3">
    <name type="scientific">Streptomyces alanosinicus</name>
    <dbReference type="NCBI Taxonomy" id="68171"/>
    <lineage>
        <taxon>Bacteria</taxon>
        <taxon>Bacillati</taxon>
        <taxon>Actinomycetota</taxon>
        <taxon>Actinomycetes</taxon>
        <taxon>Kitasatosporales</taxon>
        <taxon>Streptomycetaceae</taxon>
        <taxon>Streptomyces</taxon>
    </lineage>
</organism>
<feature type="compositionally biased region" description="Low complexity" evidence="1">
    <location>
        <begin position="35"/>
        <end position="46"/>
    </location>
</feature>
<gene>
    <name evidence="2" type="ORF">GCM10010339_61560</name>
</gene>
<reference evidence="2" key="1">
    <citation type="journal article" date="2014" name="Int. J. Syst. Evol. Microbiol.">
        <title>Complete genome sequence of Corynebacterium casei LMG S-19264T (=DSM 44701T), isolated from a smear-ripened cheese.</title>
        <authorList>
            <consortium name="US DOE Joint Genome Institute (JGI-PGF)"/>
            <person name="Walter F."/>
            <person name="Albersmeier A."/>
            <person name="Kalinowski J."/>
            <person name="Ruckert C."/>
        </authorList>
    </citation>
    <scope>NUCLEOTIDE SEQUENCE</scope>
    <source>
        <strain evidence="2">JCM 4714</strain>
    </source>
</reference>